<keyword evidence="2" id="KW-0812">Transmembrane</keyword>
<comment type="caution">
    <text evidence="3">The sequence shown here is derived from an EMBL/GenBank/DDBJ whole genome shotgun (WGS) entry which is preliminary data.</text>
</comment>
<feature type="compositionally biased region" description="Low complexity" evidence="1">
    <location>
        <begin position="74"/>
        <end position="109"/>
    </location>
</feature>
<reference evidence="3 4" key="1">
    <citation type="submission" date="2024-01" db="EMBL/GenBank/DDBJ databases">
        <title>Genome assemblies of Stephania.</title>
        <authorList>
            <person name="Yang L."/>
        </authorList>
    </citation>
    <scope>NUCLEOTIDE SEQUENCE [LARGE SCALE GENOMIC DNA]</scope>
    <source>
        <strain evidence="3">YNDBR</strain>
        <tissue evidence="3">Leaf</tissue>
    </source>
</reference>
<evidence type="ECO:0000313" key="3">
    <source>
        <dbReference type="EMBL" id="KAK9082526.1"/>
    </source>
</evidence>
<gene>
    <name evidence="3" type="ORF">Syun_031308</name>
</gene>
<keyword evidence="2" id="KW-0472">Membrane</keyword>
<dbReference type="EMBL" id="JBBNAF010000018">
    <property type="protein sequence ID" value="KAK9082526.1"/>
    <property type="molecule type" value="Genomic_DNA"/>
</dbReference>
<evidence type="ECO:0000313" key="4">
    <source>
        <dbReference type="Proteomes" id="UP001420932"/>
    </source>
</evidence>
<feature type="transmembrane region" description="Helical" evidence="2">
    <location>
        <begin position="12"/>
        <end position="30"/>
    </location>
</feature>
<accession>A0AAP0DWV0</accession>
<evidence type="ECO:0000256" key="1">
    <source>
        <dbReference type="SAM" id="MobiDB-lite"/>
    </source>
</evidence>
<name>A0AAP0DWV0_9MAGN</name>
<evidence type="ECO:0000256" key="2">
    <source>
        <dbReference type="SAM" id="Phobius"/>
    </source>
</evidence>
<dbReference type="AlphaFoldDB" id="A0AAP0DWV0"/>
<keyword evidence="4" id="KW-1185">Reference proteome</keyword>
<proteinExistence type="predicted"/>
<keyword evidence="2" id="KW-1133">Transmembrane helix</keyword>
<protein>
    <submittedName>
        <fullName evidence="3">Uncharacterized protein</fullName>
    </submittedName>
</protein>
<organism evidence="3 4">
    <name type="scientific">Stephania yunnanensis</name>
    <dbReference type="NCBI Taxonomy" id="152371"/>
    <lineage>
        <taxon>Eukaryota</taxon>
        <taxon>Viridiplantae</taxon>
        <taxon>Streptophyta</taxon>
        <taxon>Embryophyta</taxon>
        <taxon>Tracheophyta</taxon>
        <taxon>Spermatophyta</taxon>
        <taxon>Magnoliopsida</taxon>
        <taxon>Ranunculales</taxon>
        <taxon>Menispermaceae</taxon>
        <taxon>Menispermoideae</taxon>
        <taxon>Cissampelideae</taxon>
        <taxon>Stephania</taxon>
    </lineage>
</organism>
<feature type="region of interest" description="Disordered" evidence="1">
    <location>
        <begin position="46"/>
        <end position="121"/>
    </location>
</feature>
<feature type="compositionally biased region" description="Polar residues" evidence="1">
    <location>
        <begin position="110"/>
        <end position="121"/>
    </location>
</feature>
<dbReference type="Proteomes" id="UP001420932">
    <property type="component" value="Unassembled WGS sequence"/>
</dbReference>
<sequence>MMGYNGSIARYFCETHFTCIVIVVVVYWLMKMVSMYLYKPTHTLKTPEVHHSKTPSSPRPTPHNKIYEANAPNSHSISSSSSSSSPILTSPLHNPHTTKPNITTNTTPTSKPQQCPHQTTL</sequence>